<dbReference type="EMBL" id="BAABGP010000010">
    <property type="protein sequence ID" value="GAA4483829.1"/>
    <property type="molecule type" value="Genomic_DNA"/>
</dbReference>
<sequence length="107" mass="11435">MVRADLVRVVWGLWQLTGATVIARAQLDDRPDAVTTWAIRALGVRQILQGVILSATGSRTAHRAGGVIDLLHASSMLVVAIADPRRHVAALIDGSTATCFAVAELRR</sequence>
<organism evidence="1 2">
    <name type="scientific">Microbacterium panaciterrae</name>
    <dbReference type="NCBI Taxonomy" id="985759"/>
    <lineage>
        <taxon>Bacteria</taxon>
        <taxon>Bacillati</taxon>
        <taxon>Actinomycetota</taxon>
        <taxon>Actinomycetes</taxon>
        <taxon>Micrococcales</taxon>
        <taxon>Microbacteriaceae</taxon>
        <taxon>Microbacterium</taxon>
    </lineage>
</organism>
<dbReference type="RefSeq" id="WP_345185911.1">
    <property type="nucleotide sequence ID" value="NZ_BAABGP010000010.1"/>
</dbReference>
<reference evidence="2" key="1">
    <citation type="journal article" date="2019" name="Int. J. Syst. Evol. Microbiol.">
        <title>The Global Catalogue of Microorganisms (GCM) 10K type strain sequencing project: providing services to taxonomists for standard genome sequencing and annotation.</title>
        <authorList>
            <consortium name="The Broad Institute Genomics Platform"/>
            <consortium name="The Broad Institute Genome Sequencing Center for Infectious Disease"/>
            <person name="Wu L."/>
            <person name="Ma J."/>
        </authorList>
    </citation>
    <scope>NUCLEOTIDE SEQUENCE [LARGE SCALE GENOMIC DNA]</scope>
    <source>
        <strain evidence="2">JCM 17839</strain>
    </source>
</reference>
<dbReference type="Proteomes" id="UP001500731">
    <property type="component" value="Unassembled WGS sequence"/>
</dbReference>
<gene>
    <name evidence="1" type="ORF">GCM10023171_15890</name>
</gene>
<keyword evidence="2" id="KW-1185">Reference proteome</keyword>
<comment type="caution">
    <text evidence="1">The sequence shown here is derived from an EMBL/GenBank/DDBJ whole genome shotgun (WGS) entry which is preliminary data.</text>
</comment>
<evidence type="ECO:0000313" key="1">
    <source>
        <dbReference type="EMBL" id="GAA4483829.1"/>
    </source>
</evidence>
<protein>
    <submittedName>
        <fullName evidence="1">Uncharacterized protein</fullName>
    </submittedName>
</protein>
<evidence type="ECO:0000313" key="2">
    <source>
        <dbReference type="Proteomes" id="UP001500731"/>
    </source>
</evidence>
<accession>A0ABP8PBE1</accession>
<proteinExistence type="predicted"/>
<name>A0ABP8PBE1_9MICO</name>